<feature type="short sequence motif" description="Q motif" evidence="12">
    <location>
        <begin position="162"/>
        <end position="190"/>
    </location>
</feature>
<dbReference type="EMBL" id="JAKMXF010000354">
    <property type="protein sequence ID" value="KAI6646706.1"/>
    <property type="molecule type" value="Genomic_DNA"/>
</dbReference>
<dbReference type="GO" id="GO:0000398">
    <property type="term" value="P:mRNA splicing, via spliceosome"/>
    <property type="evidence" value="ECO:0007669"/>
    <property type="project" value="InterPro"/>
</dbReference>
<feature type="domain" description="DEAD-box RNA helicase Q" evidence="17">
    <location>
        <begin position="162"/>
        <end position="190"/>
    </location>
</feature>
<evidence type="ECO:0000256" key="10">
    <source>
        <dbReference type="ARBA" id="ARBA00023594"/>
    </source>
</evidence>
<evidence type="ECO:0000256" key="13">
    <source>
        <dbReference type="RuleBase" id="RU000492"/>
    </source>
</evidence>
<evidence type="ECO:0000256" key="5">
    <source>
        <dbReference type="ARBA" id="ARBA00022801"/>
    </source>
</evidence>
<feature type="domain" description="Helicase ATP-binding" evidence="15">
    <location>
        <begin position="193"/>
        <end position="377"/>
    </location>
</feature>
<dbReference type="PROSITE" id="PS51192">
    <property type="entry name" value="HELICASE_ATP_BIND_1"/>
    <property type="match status" value="1"/>
</dbReference>
<dbReference type="InterPro" id="IPR011545">
    <property type="entry name" value="DEAD/DEAH_box_helicase_dom"/>
</dbReference>
<protein>
    <recommendedName>
        <fullName evidence="1">RNA helicase</fullName>
        <ecNumber evidence="1">3.6.4.13</ecNumber>
    </recommendedName>
</protein>
<dbReference type="InterPro" id="IPR014014">
    <property type="entry name" value="RNA_helicase_DEAD_Q_motif"/>
</dbReference>
<evidence type="ECO:0000256" key="2">
    <source>
        <dbReference type="ARBA" id="ARBA00022723"/>
    </source>
</evidence>
<dbReference type="FunFam" id="3.40.50.300:FF:000449">
    <property type="entry name" value="Probable ATP-dependent RNA helicase DDX41"/>
    <property type="match status" value="1"/>
</dbReference>
<dbReference type="PANTHER" id="PTHR47958">
    <property type="entry name" value="ATP-DEPENDENT RNA HELICASE DBP3"/>
    <property type="match status" value="1"/>
</dbReference>
<dbReference type="GO" id="GO:0005737">
    <property type="term" value="C:cytoplasm"/>
    <property type="evidence" value="ECO:0007669"/>
    <property type="project" value="UniProtKB-ARBA"/>
</dbReference>
<dbReference type="GO" id="GO:0003723">
    <property type="term" value="F:RNA binding"/>
    <property type="evidence" value="ECO:0007669"/>
    <property type="project" value="UniProtKB-KW"/>
</dbReference>
<evidence type="ECO:0000256" key="12">
    <source>
        <dbReference type="PROSITE-ProRule" id="PRU00552"/>
    </source>
</evidence>
<dbReference type="PROSITE" id="PS00039">
    <property type="entry name" value="DEAD_ATP_HELICASE"/>
    <property type="match status" value="1"/>
</dbReference>
<dbReference type="GO" id="GO:0005634">
    <property type="term" value="C:nucleus"/>
    <property type="evidence" value="ECO:0007669"/>
    <property type="project" value="UniProtKB-ARBA"/>
</dbReference>
<keyword evidence="3 13" id="KW-0547">Nucleotide-binding</keyword>
<dbReference type="SMART" id="SM00487">
    <property type="entry name" value="DEXDc"/>
    <property type="match status" value="1"/>
</dbReference>
<comment type="similarity">
    <text evidence="10">Belongs to the DEAD box helicase family. DDX41 subfamily.</text>
</comment>
<keyword evidence="4" id="KW-0863">Zinc-finger</keyword>
<organism evidence="18 19">
    <name type="scientific">Oopsacas minuta</name>
    <dbReference type="NCBI Taxonomy" id="111878"/>
    <lineage>
        <taxon>Eukaryota</taxon>
        <taxon>Metazoa</taxon>
        <taxon>Porifera</taxon>
        <taxon>Hexactinellida</taxon>
        <taxon>Hexasterophora</taxon>
        <taxon>Lyssacinosida</taxon>
        <taxon>Leucopsacidae</taxon>
        <taxon>Oopsacas</taxon>
    </lineage>
</organism>
<dbReference type="PROSITE" id="PS51194">
    <property type="entry name" value="HELICASE_CTER"/>
    <property type="match status" value="1"/>
</dbReference>
<keyword evidence="19" id="KW-1185">Reference proteome</keyword>
<evidence type="ECO:0000259" key="17">
    <source>
        <dbReference type="PROSITE" id="PS51195"/>
    </source>
</evidence>
<comment type="catalytic activity">
    <reaction evidence="11">
        <text>ATP + H2O = ADP + phosphate + H(+)</text>
        <dbReference type="Rhea" id="RHEA:13065"/>
        <dbReference type="ChEBI" id="CHEBI:15377"/>
        <dbReference type="ChEBI" id="CHEBI:15378"/>
        <dbReference type="ChEBI" id="CHEBI:30616"/>
        <dbReference type="ChEBI" id="CHEBI:43474"/>
        <dbReference type="ChEBI" id="CHEBI:456216"/>
        <dbReference type="EC" id="3.6.4.13"/>
    </reaction>
</comment>
<dbReference type="SUPFAM" id="SSF52540">
    <property type="entry name" value="P-loop containing nucleoside triphosphate hydrolases"/>
    <property type="match status" value="1"/>
</dbReference>
<keyword evidence="8 13" id="KW-0067">ATP-binding</keyword>
<dbReference type="EC" id="3.6.4.13" evidence="1"/>
<evidence type="ECO:0000256" key="7">
    <source>
        <dbReference type="ARBA" id="ARBA00022833"/>
    </source>
</evidence>
<evidence type="ECO:0000259" key="16">
    <source>
        <dbReference type="PROSITE" id="PS51194"/>
    </source>
</evidence>
<dbReference type="InterPro" id="IPR044113">
    <property type="entry name" value="DEADc_DDX41"/>
</dbReference>
<proteinExistence type="inferred from homology"/>
<dbReference type="GO" id="GO:0016787">
    <property type="term" value="F:hydrolase activity"/>
    <property type="evidence" value="ECO:0007669"/>
    <property type="project" value="UniProtKB-KW"/>
</dbReference>
<gene>
    <name evidence="18" type="ORF">LOD99_12827</name>
</gene>
<dbReference type="FunFam" id="3.40.50.300:FF:000657">
    <property type="entry name" value="Probable ATP-dependent RNA helicase DDX41"/>
    <property type="match status" value="1"/>
</dbReference>
<comment type="caution">
    <text evidence="18">The sequence shown here is derived from an EMBL/GenBank/DDBJ whole genome shotgun (WGS) entry which is preliminary data.</text>
</comment>
<dbReference type="Proteomes" id="UP001165289">
    <property type="component" value="Unassembled WGS sequence"/>
</dbReference>
<dbReference type="PROSITE" id="PS51195">
    <property type="entry name" value="Q_MOTIF"/>
    <property type="match status" value="1"/>
</dbReference>
<feature type="domain" description="Helicase C-terminal" evidence="16">
    <location>
        <begin position="388"/>
        <end position="548"/>
    </location>
</feature>
<dbReference type="GO" id="GO:0003724">
    <property type="term" value="F:RNA helicase activity"/>
    <property type="evidence" value="ECO:0007669"/>
    <property type="project" value="UniProtKB-EC"/>
</dbReference>
<feature type="region of interest" description="Disordered" evidence="14">
    <location>
        <begin position="1"/>
        <end position="24"/>
    </location>
</feature>
<dbReference type="InterPro" id="IPR000629">
    <property type="entry name" value="RNA-helicase_DEAD-box_CS"/>
</dbReference>
<evidence type="ECO:0000313" key="18">
    <source>
        <dbReference type="EMBL" id="KAI6646706.1"/>
    </source>
</evidence>
<keyword evidence="9" id="KW-0694">RNA-binding</keyword>
<dbReference type="Gene3D" id="3.40.50.300">
    <property type="entry name" value="P-loop containing nucleotide triphosphate hydrolases"/>
    <property type="match status" value="2"/>
</dbReference>
<evidence type="ECO:0000256" key="14">
    <source>
        <dbReference type="SAM" id="MobiDB-lite"/>
    </source>
</evidence>
<evidence type="ECO:0000256" key="3">
    <source>
        <dbReference type="ARBA" id="ARBA00022741"/>
    </source>
</evidence>
<keyword evidence="7" id="KW-0862">Zinc</keyword>
<dbReference type="InterPro" id="IPR014001">
    <property type="entry name" value="Helicase_ATP-bd"/>
</dbReference>
<dbReference type="InterPro" id="IPR027417">
    <property type="entry name" value="P-loop_NTPase"/>
</dbReference>
<evidence type="ECO:0000259" key="15">
    <source>
        <dbReference type="PROSITE" id="PS51192"/>
    </source>
</evidence>
<dbReference type="CDD" id="cd17951">
    <property type="entry name" value="DEADc_DDX41"/>
    <property type="match status" value="1"/>
</dbReference>
<dbReference type="GO" id="GO:0008270">
    <property type="term" value="F:zinc ion binding"/>
    <property type="evidence" value="ECO:0007669"/>
    <property type="project" value="UniProtKB-KW"/>
</dbReference>
<evidence type="ECO:0000256" key="6">
    <source>
        <dbReference type="ARBA" id="ARBA00022806"/>
    </source>
</evidence>
<dbReference type="GO" id="GO:0005524">
    <property type="term" value="F:ATP binding"/>
    <property type="evidence" value="ECO:0007669"/>
    <property type="project" value="UniProtKB-KW"/>
</dbReference>
<evidence type="ECO:0000256" key="8">
    <source>
        <dbReference type="ARBA" id="ARBA00022840"/>
    </source>
</evidence>
<keyword evidence="5 13" id="KW-0378">Hydrolase</keyword>
<evidence type="ECO:0000256" key="1">
    <source>
        <dbReference type="ARBA" id="ARBA00012552"/>
    </source>
</evidence>
<dbReference type="CDD" id="cd18787">
    <property type="entry name" value="SF2_C_DEAD"/>
    <property type="match status" value="1"/>
</dbReference>
<evidence type="ECO:0000256" key="9">
    <source>
        <dbReference type="ARBA" id="ARBA00022884"/>
    </source>
</evidence>
<evidence type="ECO:0000256" key="4">
    <source>
        <dbReference type="ARBA" id="ARBA00022771"/>
    </source>
</evidence>
<name>A0AAV7JDT6_9METZ</name>
<keyword evidence="2" id="KW-0479">Metal-binding</keyword>
<dbReference type="InterPro" id="IPR001650">
    <property type="entry name" value="Helicase_C-like"/>
</dbReference>
<accession>A0AAV7JDT6</accession>
<dbReference type="Pfam" id="PF00271">
    <property type="entry name" value="Helicase_C"/>
    <property type="match status" value="1"/>
</dbReference>
<dbReference type="SMART" id="SM00490">
    <property type="entry name" value="HELICc"/>
    <property type="match status" value="1"/>
</dbReference>
<keyword evidence="6 13" id="KW-0347">Helicase</keyword>
<dbReference type="AlphaFoldDB" id="A0AAV7JDT6"/>
<reference evidence="18 19" key="1">
    <citation type="journal article" date="2023" name="BMC Biol.">
        <title>The compact genome of the sponge Oopsacas minuta (Hexactinellida) is lacking key metazoan core genes.</title>
        <authorList>
            <person name="Santini S."/>
            <person name="Schenkelaars Q."/>
            <person name="Jourda C."/>
            <person name="Duchesne M."/>
            <person name="Belahbib H."/>
            <person name="Rocher C."/>
            <person name="Selva M."/>
            <person name="Riesgo A."/>
            <person name="Vervoort M."/>
            <person name="Leys S.P."/>
            <person name="Kodjabachian L."/>
            <person name="Le Bivic A."/>
            <person name="Borchiellini C."/>
            <person name="Claverie J.M."/>
            <person name="Renard E."/>
        </authorList>
    </citation>
    <scope>NUCLEOTIDE SEQUENCE [LARGE SCALE GENOMIC DNA]</scope>
    <source>
        <strain evidence="18">SPO-2</strain>
    </source>
</reference>
<evidence type="ECO:0000313" key="19">
    <source>
        <dbReference type="Proteomes" id="UP001165289"/>
    </source>
</evidence>
<dbReference type="Pfam" id="PF00270">
    <property type="entry name" value="DEAD"/>
    <property type="match status" value="1"/>
</dbReference>
<evidence type="ECO:0000256" key="11">
    <source>
        <dbReference type="ARBA" id="ARBA00047984"/>
    </source>
</evidence>
<sequence length="604" mass="67852">MKRKCNSSSKSSDTDSSDGEFRPYIPVLKRRQMEREKYRLLKTVQGRKAAEEKGIEVEEEEDRSKLSLLDQHSELKKLAAKSNETKMDLQKEEEQRILKSLEDSRALMSVGELARGVQYSRPLVTSWTPPGYTRGWSKDRKDKIRARHYILVEGDDVPCPLLDMKEMKFPKVMLRAMKRKGIKHPTPIQMQGLPVALSGRDMIGIAFTGSGKTLVFTLPLLMFCIEQEMELPFEKGEGPYGLIICPSRELANQTAEVLKYYTKTAHEAGLPKIKTVLCIGGFSLKSQLDELKEAVHIIVATPGRLMDLLDKKSIRLTLCRYLVLDEADRMVDVRFEEDIRTIFSYFTAQRQTLLFSATMPKKIQNFAMSALVSPVTVNVGRAGAANKDVTQEVEYVMPEARICYLLKCLQKTAPPVLVFAEKKCDVDDMHEYLLLKGVKTAGIHGGMSQEERRSAVDEFRAGNKDVLVATDVASKGLDFPEIKHVINFDMPGDIENYVHRIGRTGRSGNKGVATTFINKSCDKLVLLDLKHLLIEAKQNVPPMLEAVESREEAYLDMDGQKGCSYCGGPGHRITACPRLESVQQKQVGTVARGKDYLAETAADY</sequence>